<feature type="domain" description="Tc1-like transposase DDE" evidence="1">
    <location>
        <begin position="86"/>
        <end position="238"/>
    </location>
</feature>
<dbReference type="InterPro" id="IPR047655">
    <property type="entry name" value="Transpos_IS630-like"/>
</dbReference>
<evidence type="ECO:0000259" key="1">
    <source>
        <dbReference type="Pfam" id="PF13358"/>
    </source>
</evidence>
<reference evidence="2 3" key="1">
    <citation type="submission" date="2018-12" db="EMBL/GenBank/DDBJ databases">
        <title>Hymenobacter gummosus sp. nov., isolated from a spring.</title>
        <authorList>
            <person name="Nie L."/>
        </authorList>
    </citation>
    <scope>NUCLEOTIDE SEQUENCE [LARGE SCALE GENOMIC DNA]</scope>
    <source>
        <strain evidence="2 3">KCTC 52166</strain>
    </source>
</reference>
<dbReference type="NCBIfam" id="NF033545">
    <property type="entry name" value="transpos_IS630"/>
    <property type="match status" value="1"/>
</dbReference>
<dbReference type="OrthoDB" id="165456at2"/>
<comment type="caution">
    <text evidence="2">The sequence shown here is derived from an EMBL/GenBank/DDBJ whole genome shotgun (WGS) entry which is preliminary data.</text>
</comment>
<proteinExistence type="predicted"/>
<accession>A0A431U5C5</accession>
<organism evidence="2 3">
    <name type="scientific">Hymenobacter gummosus</name>
    <dbReference type="NCBI Taxonomy" id="1776032"/>
    <lineage>
        <taxon>Bacteria</taxon>
        <taxon>Pseudomonadati</taxon>
        <taxon>Bacteroidota</taxon>
        <taxon>Cytophagia</taxon>
        <taxon>Cytophagales</taxon>
        <taxon>Hymenobacteraceae</taxon>
        <taxon>Hymenobacter</taxon>
    </lineage>
</organism>
<protein>
    <submittedName>
        <fullName evidence="2">IS630 family transposase</fullName>
    </submittedName>
</protein>
<evidence type="ECO:0000313" key="3">
    <source>
        <dbReference type="Proteomes" id="UP000282184"/>
    </source>
</evidence>
<sequence>MFGAAGRPGTLDGAPAHRLVRGPGLPARLARGAGGARNGAPDAEKNALHPQRVKQWVIPAEGSPAFAAAMEHVLDAYAAPYDARFPLVCVDERPCALVGEARDPLPLQPGRVLRQDAEYVRGGLCCLLLAFEPLRGWRQAWVRPQRRRLEFAELVAHLAEEVYPTAARIRLVCDQLNTHSAAAFYARYPPERARRLAERVEFIYTPVHGSWLNVVETEFSILVRQCLGHRRLGGIDQLDQQVQAWVAARNQRKATIQWHLTTADARRRLTKLYPSI</sequence>
<gene>
    <name evidence="2" type="ORF">EJV47_06170</name>
</gene>
<dbReference type="Proteomes" id="UP000282184">
    <property type="component" value="Unassembled WGS sequence"/>
</dbReference>
<dbReference type="InterPro" id="IPR038717">
    <property type="entry name" value="Tc1-like_DDE_dom"/>
</dbReference>
<evidence type="ECO:0000313" key="2">
    <source>
        <dbReference type="EMBL" id="RTQ51388.1"/>
    </source>
</evidence>
<dbReference type="EMBL" id="RXOF01000003">
    <property type="protein sequence ID" value="RTQ51388.1"/>
    <property type="molecule type" value="Genomic_DNA"/>
</dbReference>
<name>A0A431U5C5_9BACT</name>
<dbReference type="AlphaFoldDB" id="A0A431U5C5"/>
<keyword evidence="3" id="KW-1185">Reference proteome</keyword>
<dbReference type="Pfam" id="PF13358">
    <property type="entry name" value="DDE_3"/>
    <property type="match status" value="1"/>
</dbReference>